<dbReference type="Gene3D" id="3.40.50.1820">
    <property type="entry name" value="alpha/beta hydrolase"/>
    <property type="match status" value="1"/>
</dbReference>
<name>A0A183D5Z6_9BILA</name>
<dbReference type="Pfam" id="PF05577">
    <property type="entry name" value="Peptidase_S28"/>
    <property type="match status" value="1"/>
</dbReference>
<evidence type="ECO:0000313" key="7">
    <source>
        <dbReference type="EMBL" id="VDK42735.1"/>
    </source>
</evidence>
<organism evidence="9">
    <name type="scientific">Gongylonema pulchrum</name>
    <dbReference type="NCBI Taxonomy" id="637853"/>
    <lineage>
        <taxon>Eukaryota</taxon>
        <taxon>Metazoa</taxon>
        <taxon>Ecdysozoa</taxon>
        <taxon>Nematoda</taxon>
        <taxon>Chromadorea</taxon>
        <taxon>Rhabditida</taxon>
        <taxon>Spirurina</taxon>
        <taxon>Spiruromorpha</taxon>
        <taxon>Spiruroidea</taxon>
        <taxon>Gongylonematidae</taxon>
        <taxon>Gongylonema</taxon>
    </lineage>
</organism>
<dbReference type="InterPro" id="IPR029058">
    <property type="entry name" value="AB_hydrolase_fold"/>
</dbReference>
<keyword evidence="8" id="KW-1185">Reference proteome</keyword>
<accession>A0A183D5Z6</accession>
<evidence type="ECO:0000313" key="8">
    <source>
        <dbReference type="Proteomes" id="UP000271098"/>
    </source>
</evidence>
<dbReference type="SUPFAM" id="SSF53474">
    <property type="entry name" value="alpha/beta-Hydrolases"/>
    <property type="match status" value="1"/>
</dbReference>
<keyword evidence="4" id="KW-0378">Hydrolase</keyword>
<dbReference type="WBParaSite" id="GPUH_0000414401-mRNA-1">
    <property type="protein sequence ID" value="GPUH_0000414401-mRNA-1"/>
    <property type="gene ID" value="GPUH_0000414401"/>
</dbReference>
<feature type="chain" id="PRO_5043138575" evidence="6">
    <location>
        <begin position="19"/>
        <end position="222"/>
    </location>
</feature>
<evidence type="ECO:0000256" key="1">
    <source>
        <dbReference type="ARBA" id="ARBA00011079"/>
    </source>
</evidence>
<evidence type="ECO:0000256" key="3">
    <source>
        <dbReference type="ARBA" id="ARBA00022729"/>
    </source>
</evidence>
<reference evidence="7 8" key="2">
    <citation type="submission" date="2018-11" db="EMBL/GenBank/DDBJ databases">
        <authorList>
            <consortium name="Pathogen Informatics"/>
        </authorList>
    </citation>
    <scope>NUCLEOTIDE SEQUENCE [LARGE SCALE GENOMIC DNA]</scope>
</reference>
<evidence type="ECO:0000313" key="9">
    <source>
        <dbReference type="WBParaSite" id="GPUH_0000414401-mRNA-1"/>
    </source>
</evidence>
<proteinExistence type="inferred from homology"/>
<keyword evidence="5" id="KW-0325">Glycoprotein</keyword>
<reference evidence="9" key="1">
    <citation type="submission" date="2016-06" db="UniProtKB">
        <authorList>
            <consortium name="WormBaseParasite"/>
        </authorList>
    </citation>
    <scope>IDENTIFICATION</scope>
</reference>
<sequence length="222" mass="25731">MFSVLLWLVATFLLCCDGRKRPRHMPATVFGRPFGGFLDHSDVHKFAAPTVLNDQVKKGVVYQSVDHFDPLNMFSWKQHYLYNMQFYNGSGLVFCMIGGESKISYKWIADTSYMWLVWAKKYKAAAFLPEHRFYGDSHPKRDMSTASYQYFTIEQALADLRNFILNINEEFFPNVKTRWILFGGSYPGSLSAWFRAQNPDITIGSISSSAGMHTQLDYYRKF</sequence>
<dbReference type="GO" id="GO:0006508">
    <property type="term" value="P:proteolysis"/>
    <property type="evidence" value="ECO:0007669"/>
    <property type="project" value="UniProtKB-KW"/>
</dbReference>
<dbReference type="PANTHER" id="PTHR11010:SF34">
    <property type="entry name" value="SERINE PROTEASE F56F10.1-RELATED"/>
    <property type="match status" value="1"/>
</dbReference>
<dbReference type="Proteomes" id="UP000271098">
    <property type="component" value="Unassembled WGS sequence"/>
</dbReference>
<gene>
    <name evidence="7" type="ORF">GPUH_LOCUS4138</name>
</gene>
<dbReference type="GO" id="GO:0008239">
    <property type="term" value="F:dipeptidyl-peptidase activity"/>
    <property type="evidence" value="ECO:0007669"/>
    <property type="project" value="TreeGrafter"/>
</dbReference>
<evidence type="ECO:0000256" key="5">
    <source>
        <dbReference type="ARBA" id="ARBA00023180"/>
    </source>
</evidence>
<dbReference type="AlphaFoldDB" id="A0A183D5Z6"/>
<dbReference type="PANTHER" id="PTHR11010">
    <property type="entry name" value="PROTEASE S28 PRO-X CARBOXYPEPTIDASE-RELATED"/>
    <property type="match status" value="1"/>
</dbReference>
<keyword evidence="3 6" id="KW-0732">Signal</keyword>
<protein>
    <submittedName>
        <fullName evidence="9">Serine protease K12H4.7</fullName>
    </submittedName>
</protein>
<evidence type="ECO:0000256" key="2">
    <source>
        <dbReference type="ARBA" id="ARBA00022670"/>
    </source>
</evidence>
<dbReference type="GO" id="GO:0070008">
    <property type="term" value="F:serine-type exopeptidase activity"/>
    <property type="evidence" value="ECO:0007669"/>
    <property type="project" value="InterPro"/>
</dbReference>
<evidence type="ECO:0000256" key="6">
    <source>
        <dbReference type="SAM" id="SignalP"/>
    </source>
</evidence>
<dbReference type="InterPro" id="IPR008758">
    <property type="entry name" value="Peptidase_S28"/>
</dbReference>
<feature type="signal peptide" evidence="6">
    <location>
        <begin position="1"/>
        <end position="18"/>
    </location>
</feature>
<dbReference type="OrthoDB" id="1735038at2759"/>
<dbReference type="EMBL" id="UYRT01007546">
    <property type="protein sequence ID" value="VDK42735.1"/>
    <property type="molecule type" value="Genomic_DNA"/>
</dbReference>
<comment type="similarity">
    <text evidence="1">Belongs to the peptidase S28 family.</text>
</comment>
<keyword evidence="2" id="KW-0645">Protease</keyword>
<evidence type="ECO:0000256" key="4">
    <source>
        <dbReference type="ARBA" id="ARBA00022801"/>
    </source>
</evidence>